<feature type="transmembrane region" description="Helical" evidence="1">
    <location>
        <begin position="26"/>
        <end position="45"/>
    </location>
</feature>
<keyword evidence="3" id="KW-0645">Protease</keyword>
<evidence type="ECO:0000256" key="1">
    <source>
        <dbReference type="SAM" id="Phobius"/>
    </source>
</evidence>
<dbReference type="EMBL" id="FTPL01000001">
    <property type="protein sequence ID" value="SIT75069.1"/>
    <property type="molecule type" value="Genomic_DNA"/>
</dbReference>
<evidence type="ECO:0000313" key="3">
    <source>
        <dbReference type="EMBL" id="SIT75069.1"/>
    </source>
</evidence>
<feature type="transmembrane region" description="Helical" evidence="1">
    <location>
        <begin position="162"/>
        <end position="183"/>
    </location>
</feature>
<dbReference type="GO" id="GO:0080120">
    <property type="term" value="P:CAAX-box protein maturation"/>
    <property type="evidence" value="ECO:0007669"/>
    <property type="project" value="UniProtKB-ARBA"/>
</dbReference>
<dbReference type="Proteomes" id="UP000187550">
    <property type="component" value="Unassembled WGS sequence"/>
</dbReference>
<dbReference type="OrthoDB" id="449657at2"/>
<dbReference type="RefSeq" id="WP_076757338.1">
    <property type="nucleotide sequence ID" value="NZ_FTPL01000001.1"/>
</dbReference>
<keyword evidence="1" id="KW-0812">Transmembrane</keyword>
<dbReference type="GO" id="GO:0006508">
    <property type="term" value="P:proteolysis"/>
    <property type="evidence" value="ECO:0007669"/>
    <property type="project" value="UniProtKB-KW"/>
</dbReference>
<accession>A0A1U7PNK8</accession>
<protein>
    <submittedName>
        <fullName evidence="3">CAAX protease self-immunity</fullName>
    </submittedName>
</protein>
<gene>
    <name evidence="3" type="ORF">SAMN05428946_1131</name>
</gene>
<reference evidence="4" key="1">
    <citation type="submission" date="2017-01" db="EMBL/GenBank/DDBJ databases">
        <authorList>
            <person name="Varghese N."/>
            <person name="Submissions S."/>
        </authorList>
    </citation>
    <scope>NUCLEOTIDE SEQUENCE [LARGE SCALE GENOMIC DNA]</scope>
    <source>
        <strain evidence="4">MNA4</strain>
    </source>
</reference>
<keyword evidence="4" id="KW-1185">Reference proteome</keyword>
<evidence type="ECO:0000313" key="4">
    <source>
        <dbReference type="Proteomes" id="UP000187550"/>
    </source>
</evidence>
<dbReference type="Pfam" id="PF02517">
    <property type="entry name" value="Rce1-like"/>
    <property type="match status" value="1"/>
</dbReference>
<organism evidence="3 4">
    <name type="scientific">Edaphobacillus lindanitolerans</name>
    <dbReference type="NCBI Taxonomy" id="550447"/>
    <lineage>
        <taxon>Bacteria</taxon>
        <taxon>Bacillati</taxon>
        <taxon>Bacillota</taxon>
        <taxon>Bacilli</taxon>
        <taxon>Bacillales</taxon>
        <taxon>Bacillaceae</taxon>
        <taxon>Edaphobacillus</taxon>
    </lineage>
</organism>
<sequence>MRRGLILAIAGIAVLLWVEQWLGVSYIWKTLAKFILFLILPLLIFRREVRLFMKFRDTDPKRIRMSLAIGVGVMAAVFGAFFLLRPFIDTEALVSDLAGRAGVTGVIYPFVAMYILFGNSLLEEFFFRGVLPAQFKEHPRLGLAVPPILFAVYHIAIFLPWFSLPILAAAVAGLAAGGVIFQLANGRNGTILPSWIIHMSADLAVLIIGAILIYQ</sequence>
<feature type="domain" description="CAAX prenyl protease 2/Lysostaphin resistance protein A-like" evidence="2">
    <location>
        <begin position="110"/>
        <end position="203"/>
    </location>
</feature>
<keyword evidence="3" id="KW-0378">Hydrolase</keyword>
<feature type="transmembrane region" description="Helical" evidence="1">
    <location>
        <begin position="195"/>
        <end position="214"/>
    </location>
</feature>
<proteinExistence type="predicted"/>
<feature type="transmembrane region" description="Helical" evidence="1">
    <location>
        <begin position="97"/>
        <end position="117"/>
    </location>
</feature>
<feature type="transmembrane region" description="Helical" evidence="1">
    <location>
        <begin position="66"/>
        <end position="85"/>
    </location>
</feature>
<dbReference type="AlphaFoldDB" id="A0A1U7PNK8"/>
<evidence type="ECO:0000259" key="2">
    <source>
        <dbReference type="Pfam" id="PF02517"/>
    </source>
</evidence>
<feature type="transmembrane region" description="Helical" evidence="1">
    <location>
        <begin position="138"/>
        <end position="156"/>
    </location>
</feature>
<dbReference type="InterPro" id="IPR003675">
    <property type="entry name" value="Rce1/LyrA-like_dom"/>
</dbReference>
<dbReference type="STRING" id="550447.SAMN05428946_1131"/>
<keyword evidence="1" id="KW-0472">Membrane</keyword>
<name>A0A1U7PNK8_9BACI</name>
<keyword evidence="1" id="KW-1133">Transmembrane helix</keyword>
<dbReference type="GO" id="GO:0004175">
    <property type="term" value="F:endopeptidase activity"/>
    <property type="evidence" value="ECO:0007669"/>
    <property type="project" value="UniProtKB-ARBA"/>
</dbReference>